<name>A0A0B0EMF1_9BACT</name>
<dbReference type="PANTHER" id="PTHR10217:SF435">
    <property type="entry name" value="POTASSIUM VOLTAGE-GATED CHANNEL PROTEIN EAG"/>
    <property type="match status" value="1"/>
</dbReference>
<dbReference type="Gene3D" id="3.30.450.20">
    <property type="entry name" value="PAS domain"/>
    <property type="match status" value="1"/>
</dbReference>
<dbReference type="InterPro" id="IPR013767">
    <property type="entry name" value="PAS_fold"/>
</dbReference>
<evidence type="ECO:0000313" key="5">
    <source>
        <dbReference type="EMBL" id="KHE92303.1"/>
    </source>
</evidence>
<dbReference type="CDD" id="cd00038">
    <property type="entry name" value="CAP_ED"/>
    <property type="match status" value="1"/>
</dbReference>
<keyword evidence="1" id="KW-0472">Membrane</keyword>
<dbReference type="eggNOG" id="COG2905">
    <property type="taxonomic scope" value="Bacteria"/>
</dbReference>
<evidence type="ECO:0000256" key="1">
    <source>
        <dbReference type="SAM" id="Phobius"/>
    </source>
</evidence>
<evidence type="ECO:0000259" key="4">
    <source>
        <dbReference type="PROSITE" id="PS50113"/>
    </source>
</evidence>
<dbReference type="Proteomes" id="UP000030652">
    <property type="component" value="Unassembled WGS sequence"/>
</dbReference>
<dbReference type="PROSITE" id="PS50113">
    <property type="entry name" value="PAC"/>
    <property type="match status" value="1"/>
</dbReference>
<dbReference type="PROSITE" id="PS50042">
    <property type="entry name" value="CNMP_BINDING_3"/>
    <property type="match status" value="1"/>
</dbReference>
<dbReference type="SMART" id="SM00100">
    <property type="entry name" value="cNMP"/>
    <property type="match status" value="1"/>
</dbReference>
<dbReference type="InterPro" id="IPR050818">
    <property type="entry name" value="KCNH_animal-type"/>
</dbReference>
<protein>
    <submittedName>
        <fullName evidence="5">Two-component sensor kinase</fullName>
    </submittedName>
</protein>
<keyword evidence="5" id="KW-0808">Transferase</keyword>
<dbReference type="GO" id="GO:0016301">
    <property type="term" value="F:kinase activity"/>
    <property type="evidence" value="ECO:0007669"/>
    <property type="project" value="UniProtKB-KW"/>
</dbReference>
<keyword evidence="1" id="KW-1133">Transmembrane helix</keyword>
<dbReference type="GO" id="GO:0005886">
    <property type="term" value="C:plasma membrane"/>
    <property type="evidence" value="ECO:0007669"/>
    <property type="project" value="TreeGrafter"/>
</dbReference>
<feature type="domain" description="PAS" evidence="3">
    <location>
        <begin position="123"/>
        <end position="171"/>
    </location>
</feature>
<keyword evidence="5" id="KW-0418">Kinase</keyword>
<accession>A0A0B0EMF1</accession>
<dbReference type="AlphaFoldDB" id="A0A0B0EMF1"/>
<dbReference type="SUPFAM" id="SSF55785">
    <property type="entry name" value="PYP-like sensor domain (PAS domain)"/>
    <property type="match status" value="1"/>
</dbReference>
<feature type="transmembrane region" description="Helical" evidence="1">
    <location>
        <begin position="246"/>
        <end position="268"/>
    </location>
</feature>
<dbReference type="InterPro" id="IPR014710">
    <property type="entry name" value="RmlC-like_jellyroll"/>
</dbReference>
<dbReference type="Gene3D" id="2.60.120.10">
    <property type="entry name" value="Jelly Rolls"/>
    <property type="match status" value="1"/>
</dbReference>
<sequence length="436" mass="50070">MRDIIDIPEMQKYTVSFTAGKVIFLQGDKSQDMYFLVNGRIEVSKDNKKIADISEPGTTVGEMSYLLNARRTATVKALTDVTVIMVPTDQIEEMMHKYPSIAYHMSLKLAARLEETTRIMHGLKEFNDQLPDAIVMADKYKNILSWNQAAEKLHGRAWEQMKGYPLADLYHNQQDYEQFMADIQSGNSLREKELVVKHPDKNERYVSTSTTVLYDGHHNVEGYIFFSRDVTESKNLEKKYKRIKKWSVSAIVFSCLLIIAIFFTIPYFSRGSKILDYKKGVFKNRIIEDSQNITKTITGPLATGDLKAITDIMRIFFKDKSHAHFGIKGLLLLDRNKKVISAHSPEMSNAKEAMIGYSYTGIKFKGEETSSHKILDLFRADKENPMGAKGVEIAYEICNENGETTNWLIFQLEMEHLDREYGINTKILSKIDFRKD</sequence>
<dbReference type="InterPro" id="IPR000014">
    <property type="entry name" value="PAS"/>
</dbReference>
<dbReference type="EMBL" id="JRYO01000135">
    <property type="protein sequence ID" value="KHE92303.1"/>
    <property type="molecule type" value="Genomic_DNA"/>
</dbReference>
<keyword evidence="1" id="KW-0812">Transmembrane</keyword>
<evidence type="ECO:0000313" key="6">
    <source>
        <dbReference type="Proteomes" id="UP000030652"/>
    </source>
</evidence>
<proteinExistence type="predicted"/>
<reference evidence="5 6" key="1">
    <citation type="submission" date="2014-10" db="EMBL/GenBank/DDBJ databases">
        <title>Draft genome of anammox bacterium scalindua brodae, obtained using differential coverage binning of sequence data from two enrichment reactors.</title>
        <authorList>
            <person name="Speth D.R."/>
            <person name="Russ L."/>
            <person name="Kartal B."/>
            <person name="Op den Camp H.J."/>
            <person name="Dutilh B.E."/>
            <person name="Jetten M.S."/>
        </authorList>
    </citation>
    <scope>NUCLEOTIDE SEQUENCE [LARGE SCALE GENOMIC DNA]</scope>
    <source>
        <strain evidence="5">RU1</strain>
    </source>
</reference>
<dbReference type="InterPro" id="IPR035965">
    <property type="entry name" value="PAS-like_dom_sf"/>
</dbReference>
<dbReference type="GO" id="GO:0005249">
    <property type="term" value="F:voltage-gated potassium channel activity"/>
    <property type="evidence" value="ECO:0007669"/>
    <property type="project" value="TreeGrafter"/>
</dbReference>
<dbReference type="NCBIfam" id="TIGR00229">
    <property type="entry name" value="sensory_box"/>
    <property type="match status" value="1"/>
</dbReference>
<dbReference type="GO" id="GO:0006355">
    <property type="term" value="P:regulation of DNA-templated transcription"/>
    <property type="evidence" value="ECO:0007669"/>
    <property type="project" value="InterPro"/>
</dbReference>
<dbReference type="PROSITE" id="PS50112">
    <property type="entry name" value="PAS"/>
    <property type="match status" value="1"/>
</dbReference>
<comment type="caution">
    <text evidence="5">The sequence shown here is derived from an EMBL/GenBank/DDBJ whole genome shotgun (WGS) entry which is preliminary data.</text>
</comment>
<organism evidence="5 6">
    <name type="scientific">Candidatus Scalindua brodae</name>
    <dbReference type="NCBI Taxonomy" id="237368"/>
    <lineage>
        <taxon>Bacteria</taxon>
        <taxon>Pseudomonadati</taxon>
        <taxon>Planctomycetota</taxon>
        <taxon>Candidatus Brocadiia</taxon>
        <taxon>Candidatus Brocadiales</taxon>
        <taxon>Candidatus Scalinduaceae</taxon>
        <taxon>Candidatus Scalindua</taxon>
    </lineage>
</organism>
<dbReference type="Pfam" id="PF00989">
    <property type="entry name" value="PAS"/>
    <property type="match status" value="1"/>
</dbReference>
<dbReference type="eggNOG" id="COG3290">
    <property type="taxonomic scope" value="Bacteria"/>
</dbReference>
<gene>
    <name evidence="5" type="ORF">SCABRO_01860</name>
</gene>
<feature type="domain" description="PAC" evidence="4">
    <location>
        <begin position="190"/>
        <end position="242"/>
    </location>
</feature>
<feature type="domain" description="Cyclic nucleotide-binding" evidence="2">
    <location>
        <begin position="1"/>
        <end position="112"/>
    </location>
</feature>
<dbReference type="InterPro" id="IPR018490">
    <property type="entry name" value="cNMP-bd_dom_sf"/>
</dbReference>
<dbReference type="Pfam" id="PF00027">
    <property type="entry name" value="cNMP_binding"/>
    <property type="match status" value="1"/>
</dbReference>
<dbReference type="GO" id="GO:0042391">
    <property type="term" value="P:regulation of membrane potential"/>
    <property type="evidence" value="ECO:0007669"/>
    <property type="project" value="TreeGrafter"/>
</dbReference>
<dbReference type="CDD" id="cd00130">
    <property type="entry name" value="PAS"/>
    <property type="match status" value="1"/>
</dbReference>
<dbReference type="InterPro" id="IPR000595">
    <property type="entry name" value="cNMP-bd_dom"/>
</dbReference>
<evidence type="ECO:0000259" key="2">
    <source>
        <dbReference type="PROSITE" id="PS50042"/>
    </source>
</evidence>
<dbReference type="SUPFAM" id="SSF51206">
    <property type="entry name" value="cAMP-binding domain-like"/>
    <property type="match status" value="1"/>
</dbReference>
<dbReference type="InterPro" id="IPR000700">
    <property type="entry name" value="PAS-assoc_C"/>
</dbReference>
<evidence type="ECO:0000259" key="3">
    <source>
        <dbReference type="PROSITE" id="PS50112"/>
    </source>
</evidence>
<dbReference type="PANTHER" id="PTHR10217">
    <property type="entry name" value="VOLTAGE AND LIGAND GATED POTASSIUM CHANNEL"/>
    <property type="match status" value="1"/>
</dbReference>